<feature type="repeat" description="TPR" evidence="3">
    <location>
        <begin position="96"/>
        <end position="129"/>
    </location>
</feature>
<dbReference type="InterPro" id="IPR019734">
    <property type="entry name" value="TPR_rpt"/>
</dbReference>
<reference evidence="5 6" key="1">
    <citation type="submission" date="2016-08" db="EMBL/GenBank/DDBJ databases">
        <title>Analysis of Carbohydrate Active Enzymes in Thermogemmatispora T81 Reveals Carbohydrate Degradation Ability.</title>
        <authorList>
            <person name="Tomazini A."/>
            <person name="Lal S."/>
            <person name="Stott M."/>
            <person name="Henrissat B."/>
            <person name="Polikarpov I."/>
            <person name="Sparling R."/>
            <person name="Levin D.B."/>
        </authorList>
    </citation>
    <scope>NUCLEOTIDE SEQUENCE [LARGE SCALE GENOMIC DNA]</scope>
    <source>
        <strain evidence="5 6">T81</strain>
    </source>
</reference>
<feature type="compositionally biased region" description="Low complexity" evidence="4">
    <location>
        <begin position="200"/>
        <end position="219"/>
    </location>
</feature>
<keyword evidence="1" id="KW-0677">Repeat</keyword>
<feature type="repeat" description="TPR" evidence="3">
    <location>
        <begin position="825"/>
        <end position="858"/>
    </location>
</feature>
<comment type="caution">
    <text evidence="5">The sequence shown here is derived from an EMBL/GenBank/DDBJ whole genome shotgun (WGS) entry which is preliminary data.</text>
</comment>
<dbReference type="Pfam" id="PF25058">
    <property type="entry name" value="ARM_TT21"/>
    <property type="match status" value="1"/>
</dbReference>
<gene>
    <name evidence="5" type="ORF">A4R35_14330</name>
</gene>
<evidence type="ECO:0008006" key="7">
    <source>
        <dbReference type="Google" id="ProtNLM"/>
    </source>
</evidence>
<feature type="region of interest" description="Disordered" evidence="4">
    <location>
        <begin position="453"/>
        <end position="652"/>
    </location>
</feature>
<dbReference type="Gene3D" id="1.25.40.10">
    <property type="entry name" value="Tetratricopeptide repeat domain"/>
    <property type="match status" value="9"/>
</dbReference>
<keyword evidence="2 3" id="KW-0802">TPR repeat</keyword>
<feature type="repeat" description="TPR" evidence="3">
    <location>
        <begin position="1172"/>
        <end position="1205"/>
    </location>
</feature>
<dbReference type="Proteomes" id="UP000248706">
    <property type="component" value="Unassembled WGS sequence"/>
</dbReference>
<feature type="repeat" description="TPR" evidence="3">
    <location>
        <begin position="771"/>
        <end position="804"/>
    </location>
</feature>
<evidence type="ECO:0000256" key="4">
    <source>
        <dbReference type="SAM" id="MobiDB-lite"/>
    </source>
</evidence>
<feature type="repeat" description="TPR" evidence="3">
    <location>
        <begin position="1260"/>
        <end position="1293"/>
    </location>
</feature>
<feature type="region of interest" description="Disordered" evidence="4">
    <location>
        <begin position="199"/>
        <end position="241"/>
    </location>
</feature>
<protein>
    <recommendedName>
        <fullName evidence="7">Tetratricopeptide repeat protein</fullName>
    </recommendedName>
</protein>
<dbReference type="SUPFAM" id="SSF48452">
    <property type="entry name" value="TPR-like"/>
    <property type="match status" value="3"/>
</dbReference>
<dbReference type="EMBL" id="MCIF01000002">
    <property type="protein sequence ID" value="RAQ96718.1"/>
    <property type="molecule type" value="Genomic_DNA"/>
</dbReference>
<feature type="compositionally biased region" description="Pro residues" evidence="4">
    <location>
        <begin position="565"/>
        <end position="595"/>
    </location>
</feature>
<dbReference type="PROSITE" id="PS50293">
    <property type="entry name" value="TPR_REGION"/>
    <property type="match status" value="1"/>
</dbReference>
<evidence type="ECO:0000256" key="3">
    <source>
        <dbReference type="PROSITE-ProRule" id="PRU00339"/>
    </source>
</evidence>
<feature type="compositionally biased region" description="Pro residues" evidence="4">
    <location>
        <begin position="501"/>
        <end position="531"/>
    </location>
</feature>
<accession>A0A328VFW6</accession>
<organism evidence="5 6">
    <name type="scientific">Thermogemmatispora tikiterensis</name>
    <dbReference type="NCBI Taxonomy" id="1825093"/>
    <lineage>
        <taxon>Bacteria</taxon>
        <taxon>Bacillati</taxon>
        <taxon>Chloroflexota</taxon>
        <taxon>Ktedonobacteria</taxon>
        <taxon>Thermogemmatisporales</taxon>
        <taxon>Thermogemmatisporaceae</taxon>
        <taxon>Thermogemmatispora</taxon>
    </lineage>
</organism>
<dbReference type="Pfam" id="PF14559">
    <property type="entry name" value="TPR_19"/>
    <property type="match status" value="4"/>
</dbReference>
<evidence type="ECO:0000256" key="1">
    <source>
        <dbReference type="ARBA" id="ARBA00022737"/>
    </source>
</evidence>
<dbReference type="Pfam" id="PF13432">
    <property type="entry name" value="TPR_16"/>
    <property type="match status" value="1"/>
</dbReference>
<dbReference type="RefSeq" id="WP_112430521.1">
    <property type="nucleotide sequence ID" value="NZ_MCIF01000002.1"/>
</dbReference>
<feature type="compositionally biased region" description="Pro residues" evidence="4">
    <location>
        <begin position="614"/>
        <end position="634"/>
    </location>
</feature>
<proteinExistence type="predicted"/>
<dbReference type="OrthoDB" id="2082605at2"/>
<feature type="repeat" description="TPR" evidence="3">
    <location>
        <begin position="1098"/>
        <end position="1131"/>
    </location>
</feature>
<evidence type="ECO:0000313" key="5">
    <source>
        <dbReference type="EMBL" id="RAQ96718.1"/>
    </source>
</evidence>
<dbReference type="PROSITE" id="PS50005">
    <property type="entry name" value="TPR"/>
    <property type="match status" value="8"/>
</dbReference>
<evidence type="ECO:0000256" key="2">
    <source>
        <dbReference type="ARBA" id="ARBA00022803"/>
    </source>
</evidence>
<dbReference type="InterPro" id="IPR011990">
    <property type="entry name" value="TPR-like_helical_dom_sf"/>
</dbReference>
<dbReference type="PANTHER" id="PTHR45586">
    <property type="entry name" value="TPR REPEAT-CONTAINING PROTEIN PA4667"/>
    <property type="match status" value="1"/>
</dbReference>
<name>A0A328VFW6_9CHLR</name>
<dbReference type="InterPro" id="IPR051012">
    <property type="entry name" value="CellSynth/LPSAsmb/PSIAsmb"/>
</dbReference>
<dbReference type="SMART" id="SM00028">
    <property type="entry name" value="TPR"/>
    <property type="match status" value="17"/>
</dbReference>
<dbReference type="PANTHER" id="PTHR45586:SF1">
    <property type="entry name" value="LIPOPOLYSACCHARIDE ASSEMBLY PROTEIN B"/>
    <property type="match status" value="1"/>
</dbReference>
<keyword evidence="6" id="KW-1185">Reference proteome</keyword>
<feature type="compositionally biased region" description="Pro residues" evidence="4">
    <location>
        <begin position="456"/>
        <end position="467"/>
    </location>
</feature>
<feature type="compositionally biased region" description="Polar residues" evidence="4">
    <location>
        <begin position="601"/>
        <end position="610"/>
    </location>
</feature>
<sequence length="1310" mass="142816">MPGNRQVFETAMDAADRYRWDSKWTEAAREYQRALAEFPDDTAAHEGLGFCYMQTKQWQQALDEYEYLLKRKPHDIIVLSKVAELYGWLSRREEAYNAYLQLADLYAQAGQGARAEAAWQKALQFSPASPEPHERLANYYAEKKDLSLMIQERLAAARGYLLRNDLAAARAQCEEVLRVDVSNAEARSLLEQIAGLPQRPAGSAGSLAGEALAGAPSGEDGYAGQEASFTGSPVAGPAAPGNISGGNTGIMGNMGSAGNFGGMGNPGQALAPAGPAGGGAAPQRRITASQVTGILRQAQAFQAQGRYNDAIDLCEQILESGFDRPDARYFLGWLYQEQKRWDDAIRQFQMLLNDPEYALSCYYALGQCYRARGDLRTATVHFDEAVDRVNLDALTIEEADQLVQLCQEAAEAHRLLGEQEQALTIYNALLGFLRSRGWSDKVAQVELLLKQMQSAPPSPQPSTPPPSLQQQQLQAPPGLPPEQPATPSIQDAATMMFSVPGPGPAAAPQPPAAPVAPAPAPAPAAPAPAPAPSAASAAGELPDWLTGILNEPAPAQPAPAAAAPAPAPAPAAPAPQPATPAAPPPSPTAPNPPAPASSASWLTDSPTRQVELQPPAPAAPPAPAPAPAPAPDPFPAQGQVPAPPAAPSVAAAPAPAPLTLEQLSPASPTPPSATRDNVEELLSKIAGNTARDESLQQVAGAVLASTASLPEGIRMQVVRSMQDIQRYIEHGLLNPAIDECLKVIEIAPQYLDVHQVLCEIYVRQGRIEQAITKYAILVDTYIANGRIDDAIATYRRILQLEPNNLTYRMRLINLLSSHGNKEDLLRERTQAAEAYLRLGYMDRALSELEQALQESPTSVPTRLNYALALQKLGRSQQAAAEYQRVLQVDPRNIVALVRWHLLMITGAAPSGRASALELLTRIRWQLRGQGQRHYEVVAREYTQALELQPGNADLHFSLGQIHQQAGYFDRAVASYQQATRDSAVEVLARVSMAHCLLSQGKPEEAIQQLEQALQLVRRSPAAMDPTIWAARPREDDEEHQAPEVEISLLLAKAYRRAGKEEQMQAVLRRIKQMTTYQDEVASALAEISARQGDIDSALQEYAELARYYLSKRQGDNALNVLNEMVRLAPQDPRAHAELADIYINRGQLEEGIAELRLLADIYERRNQRGEASEAMRRIADIYAEMGNNEEALTCYRRAVDLAPNDMSLLREVVAFCWRIGRTREATEYQTVVARYYFETHQVKEAVAALQQLIAIDRHNYEAYDMLGQTYQSVGEYEQASRVYKNLARVKPDSTIARERLAALQALRSGQ</sequence>
<dbReference type="Pfam" id="PF13424">
    <property type="entry name" value="TPR_12"/>
    <property type="match status" value="1"/>
</dbReference>
<feature type="repeat" description="TPR" evidence="3">
    <location>
        <begin position="42"/>
        <end position="75"/>
    </location>
</feature>
<feature type="repeat" description="TPR" evidence="3">
    <location>
        <begin position="859"/>
        <end position="892"/>
    </location>
</feature>
<evidence type="ECO:0000313" key="6">
    <source>
        <dbReference type="Proteomes" id="UP000248706"/>
    </source>
</evidence>
<dbReference type="Pfam" id="PF13181">
    <property type="entry name" value="TPR_8"/>
    <property type="match status" value="1"/>
</dbReference>